<dbReference type="Pfam" id="PF26079">
    <property type="entry name" value="Baseplate_J_C"/>
    <property type="match status" value="1"/>
</dbReference>
<dbReference type="RefSeq" id="WP_190481103.1">
    <property type="nucleotide sequence ID" value="NZ_JACOFT010000007.1"/>
</dbReference>
<dbReference type="PANTHER" id="PTHR35862">
    <property type="entry name" value="FELS-2 PROPHAGE PROTEIN"/>
    <property type="match status" value="1"/>
</dbReference>
<organism evidence="4 5">
    <name type="scientific">Undibacterium aquatile</name>
    <dbReference type="NCBI Taxonomy" id="1537398"/>
    <lineage>
        <taxon>Bacteria</taxon>
        <taxon>Pseudomonadati</taxon>
        <taxon>Pseudomonadota</taxon>
        <taxon>Betaproteobacteria</taxon>
        <taxon>Burkholderiales</taxon>
        <taxon>Oxalobacteraceae</taxon>
        <taxon>Undibacterium</taxon>
    </lineage>
</organism>
<name>A0ABR6XKF9_9BURK</name>
<dbReference type="PIRSF" id="PIRSF020481">
    <property type="entry name" value="BAP"/>
    <property type="match status" value="1"/>
</dbReference>
<protein>
    <submittedName>
        <fullName evidence="4">Baseplate J/gp47 family protein</fullName>
    </submittedName>
</protein>
<dbReference type="InterPro" id="IPR052726">
    <property type="entry name" value="Phage_Baseplate_Hub"/>
</dbReference>
<evidence type="ECO:0000259" key="2">
    <source>
        <dbReference type="Pfam" id="PF26078"/>
    </source>
</evidence>
<dbReference type="InterPro" id="IPR058531">
    <property type="entry name" value="Baseplate_J_M"/>
</dbReference>
<dbReference type="InterPro" id="IPR006949">
    <property type="entry name" value="Barrel_Baseplate_J-like"/>
</dbReference>
<dbReference type="Pfam" id="PF04865">
    <property type="entry name" value="Baseplate_J"/>
    <property type="match status" value="1"/>
</dbReference>
<dbReference type="EMBL" id="JACOFT010000007">
    <property type="protein sequence ID" value="MBC3813115.1"/>
    <property type="molecule type" value="Genomic_DNA"/>
</dbReference>
<sequence>MSLLPLTGLADPEFVTRDPQQVIEEMIAQFETLTDRTLYPAQVERLLINLTAYRESMTREAIQDAGKQNLVSFARAPYLDYLGEYLGCRRLAGGKPRTLLRFNFASPLIDKIVIPAGTRAQDAGAAFTFATMTDATALAGSMSVEVWASALSSGTRANGLTNNQISVLLDSFGVAATVQNVSASYGGSVDEDDERFRNRVRLAAERPACGTLAAYRYHALSAHSELLDVGISSDRPGAVRVSAMTDAGAPDSALLDILRTQLNREDIRPATDEVVVIAATPVVFQIEARLTLYSGSSFADAQRQAQERLENWVAQLRRRLGRDVVPSQIIELLQSVQGVYKVELLSPSLQTLGAHQWADCSTISVVIAGMADG</sequence>
<dbReference type="InterPro" id="IPR058530">
    <property type="entry name" value="Baseplate_J-like_C"/>
</dbReference>
<comment type="caution">
    <text evidence="4">The sequence shown here is derived from an EMBL/GenBank/DDBJ whole genome shotgun (WGS) entry which is preliminary data.</text>
</comment>
<evidence type="ECO:0000313" key="5">
    <source>
        <dbReference type="Proteomes" id="UP000637632"/>
    </source>
</evidence>
<evidence type="ECO:0000313" key="4">
    <source>
        <dbReference type="EMBL" id="MBC3813115.1"/>
    </source>
</evidence>
<evidence type="ECO:0000259" key="3">
    <source>
        <dbReference type="Pfam" id="PF26079"/>
    </source>
</evidence>
<dbReference type="Proteomes" id="UP000637632">
    <property type="component" value="Unassembled WGS sequence"/>
</dbReference>
<feature type="domain" description="Baseplate J-like C-terminal" evidence="3">
    <location>
        <begin position="285"/>
        <end position="365"/>
    </location>
</feature>
<accession>A0ABR6XKF9</accession>
<reference evidence="4 5" key="1">
    <citation type="submission" date="2020-08" db="EMBL/GenBank/DDBJ databases">
        <title>Novel species isolated from subtropical streams in China.</title>
        <authorList>
            <person name="Lu H."/>
        </authorList>
    </citation>
    <scope>NUCLEOTIDE SEQUENCE [LARGE SCALE GENOMIC DNA]</scope>
    <source>
        <strain evidence="4 5">CCTCC AB 2015119</strain>
    </source>
</reference>
<proteinExistence type="predicted"/>
<dbReference type="InterPro" id="IPR014507">
    <property type="entry name" value="Baseplate_assembly_J_pred"/>
</dbReference>
<gene>
    <name evidence="4" type="ORF">H8K26_16865</name>
</gene>
<feature type="domain" description="Baseplate protein J-like barrel" evidence="1">
    <location>
        <begin position="109"/>
        <end position="187"/>
    </location>
</feature>
<dbReference type="Pfam" id="PF26078">
    <property type="entry name" value="Baseplate_J_M"/>
    <property type="match status" value="1"/>
</dbReference>
<keyword evidence="5" id="KW-1185">Reference proteome</keyword>
<dbReference type="PANTHER" id="PTHR35862:SF1">
    <property type="entry name" value="FELS-2 PROPHAGE PROTEIN"/>
    <property type="match status" value="1"/>
</dbReference>
<evidence type="ECO:0000259" key="1">
    <source>
        <dbReference type="Pfam" id="PF04865"/>
    </source>
</evidence>
<feature type="domain" description="Baseplate J-like central" evidence="2">
    <location>
        <begin position="209"/>
        <end position="278"/>
    </location>
</feature>